<accession>A0A8J4U249</accession>
<organism evidence="2 3">
    <name type="scientific">Clarias magur</name>
    <name type="common">Asian catfish</name>
    <name type="synonym">Macropteronotus magur</name>
    <dbReference type="NCBI Taxonomy" id="1594786"/>
    <lineage>
        <taxon>Eukaryota</taxon>
        <taxon>Metazoa</taxon>
        <taxon>Chordata</taxon>
        <taxon>Craniata</taxon>
        <taxon>Vertebrata</taxon>
        <taxon>Euteleostomi</taxon>
        <taxon>Actinopterygii</taxon>
        <taxon>Neopterygii</taxon>
        <taxon>Teleostei</taxon>
        <taxon>Ostariophysi</taxon>
        <taxon>Siluriformes</taxon>
        <taxon>Clariidae</taxon>
        <taxon>Clarias</taxon>
    </lineage>
</organism>
<name>A0A8J4U249_CLAMG</name>
<comment type="caution">
    <text evidence="2">The sequence shown here is derived from an EMBL/GenBank/DDBJ whole genome shotgun (WGS) entry which is preliminary data.</text>
</comment>
<sequence length="73" mass="8083">MRFPAQRHLTHGPSPPHGRCLGNTGVGQQRSRSCRGVCVCIMYRATVMISAFPRWLSSVLKTSEKCTVYESAS</sequence>
<feature type="region of interest" description="Disordered" evidence="1">
    <location>
        <begin position="1"/>
        <end position="29"/>
    </location>
</feature>
<reference evidence="2" key="1">
    <citation type="submission" date="2020-07" db="EMBL/GenBank/DDBJ databases">
        <title>Clarias magur genome sequencing, assembly and annotation.</title>
        <authorList>
            <person name="Kushwaha B."/>
            <person name="Kumar R."/>
            <person name="Das P."/>
            <person name="Joshi C.G."/>
            <person name="Kumar D."/>
            <person name="Nagpure N.S."/>
            <person name="Pandey M."/>
            <person name="Agarwal S."/>
            <person name="Srivastava S."/>
            <person name="Singh M."/>
            <person name="Sahoo L."/>
            <person name="Jayasankar P."/>
            <person name="Meher P.K."/>
            <person name="Koringa P.G."/>
            <person name="Iquebal M.A."/>
            <person name="Das S.P."/>
            <person name="Bit A."/>
            <person name="Patnaik S."/>
            <person name="Patel N."/>
            <person name="Shah T.M."/>
            <person name="Hinsu A."/>
            <person name="Jena J.K."/>
        </authorList>
    </citation>
    <scope>NUCLEOTIDE SEQUENCE</scope>
    <source>
        <strain evidence="2">CIFAMagur01</strain>
        <tissue evidence="2">Testis</tissue>
    </source>
</reference>
<dbReference type="EMBL" id="QNUK01000249">
    <property type="protein sequence ID" value="KAF5897066.1"/>
    <property type="molecule type" value="Genomic_DNA"/>
</dbReference>
<evidence type="ECO:0000256" key="1">
    <source>
        <dbReference type="SAM" id="MobiDB-lite"/>
    </source>
</evidence>
<protein>
    <submittedName>
        <fullName evidence="2">Uncharacterized protein</fullName>
    </submittedName>
</protein>
<evidence type="ECO:0000313" key="2">
    <source>
        <dbReference type="EMBL" id="KAF5897066.1"/>
    </source>
</evidence>
<dbReference type="Proteomes" id="UP000727407">
    <property type="component" value="Unassembled WGS sequence"/>
</dbReference>
<proteinExistence type="predicted"/>
<dbReference type="AlphaFoldDB" id="A0A8J4U249"/>
<evidence type="ECO:0000313" key="3">
    <source>
        <dbReference type="Proteomes" id="UP000727407"/>
    </source>
</evidence>
<keyword evidence="3" id="KW-1185">Reference proteome</keyword>
<gene>
    <name evidence="2" type="ORF">DAT39_013216</name>
</gene>